<protein>
    <submittedName>
        <fullName evidence="3">MerR family transcriptional regulator</fullName>
    </submittedName>
</protein>
<evidence type="ECO:0000313" key="3">
    <source>
        <dbReference type="EMBL" id="MFC5918180.1"/>
    </source>
</evidence>
<dbReference type="PRINTS" id="PR00040">
    <property type="entry name" value="HTHMERR"/>
</dbReference>
<dbReference type="InterPro" id="IPR000551">
    <property type="entry name" value="MerR-type_HTH_dom"/>
</dbReference>
<name>A0ABW1GTK1_9ACTN</name>
<comment type="caution">
    <text evidence="3">The sequence shown here is derived from an EMBL/GenBank/DDBJ whole genome shotgun (WGS) entry which is preliminary data.</text>
</comment>
<sequence length="254" mass="27753">MSIGQTWKVGTLAEASGLTVRTLHHWDRIGLLSPSRRTAAGHREYSEQDVIRLYQVLALRRLGLGLETIATCLDVGVDPVRLVSDHLAEVEASLAYLETLRQRLAHIHDELVSDRAPDVSALISALRTMGSAGPASEQALGRHLDDDQMQTLRDRAATLGPAAHYLLEVEWPELYRRAEALRTAGVEPTAPRVRKLVERMDELSSLFTGGDSGISAAVRSAWTHEPAAMSGDPTAPADAWHDLTTYLDHARSAS</sequence>
<evidence type="ECO:0000313" key="4">
    <source>
        <dbReference type="Proteomes" id="UP001596200"/>
    </source>
</evidence>
<dbReference type="RefSeq" id="WP_344516633.1">
    <property type="nucleotide sequence ID" value="NZ_BAAATU010000040.1"/>
</dbReference>
<organism evidence="3 4">
    <name type="scientific">Streptomyces pulveraceus</name>
    <dbReference type="NCBI Taxonomy" id="68258"/>
    <lineage>
        <taxon>Bacteria</taxon>
        <taxon>Bacillati</taxon>
        <taxon>Actinomycetota</taxon>
        <taxon>Actinomycetes</taxon>
        <taxon>Kitasatosporales</taxon>
        <taxon>Streptomycetaceae</taxon>
        <taxon>Streptomyces</taxon>
    </lineage>
</organism>
<dbReference type="PROSITE" id="PS00552">
    <property type="entry name" value="HTH_MERR_1"/>
    <property type="match status" value="1"/>
</dbReference>
<dbReference type="SUPFAM" id="SSF46955">
    <property type="entry name" value="Putative DNA-binding domain"/>
    <property type="match status" value="1"/>
</dbReference>
<evidence type="ECO:0000259" key="2">
    <source>
        <dbReference type="PROSITE" id="PS50937"/>
    </source>
</evidence>
<dbReference type="InterPro" id="IPR009061">
    <property type="entry name" value="DNA-bd_dom_put_sf"/>
</dbReference>
<dbReference type="PANTHER" id="PTHR30204:SF90">
    <property type="entry name" value="HTH-TYPE TRANSCRIPTIONAL ACTIVATOR MTA"/>
    <property type="match status" value="1"/>
</dbReference>
<gene>
    <name evidence="3" type="ORF">ACFP1B_32820</name>
</gene>
<dbReference type="Proteomes" id="UP001596200">
    <property type="component" value="Unassembled WGS sequence"/>
</dbReference>
<dbReference type="InterPro" id="IPR047057">
    <property type="entry name" value="MerR_fam"/>
</dbReference>
<keyword evidence="1" id="KW-0238">DNA-binding</keyword>
<feature type="domain" description="HTH merR-type" evidence="2">
    <location>
        <begin position="6"/>
        <end position="75"/>
    </location>
</feature>
<dbReference type="PANTHER" id="PTHR30204">
    <property type="entry name" value="REDOX-CYCLING DRUG-SENSING TRANSCRIPTIONAL ACTIVATOR SOXR"/>
    <property type="match status" value="1"/>
</dbReference>
<dbReference type="Pfam" id="PF13411">
    <property type="entry name" value="MerR_1"/>
    <property type="match status" value="1"/>
</dbReference>
<proteinExistence type="predicted"/>
<dbReference type="EMBL" id="JBHSPU010000038">
    <property type="protein sequence ID" value="MFC5918180.1"/>
    <property type="molecule type" value="Genomic_DNA"/>
</dbReference>
<dbReference type="PROSITE" id="PS50937">
    <property type="entry name" value="HTH_MERR_2"/>
    <property type="match status" value="1"/>
</dbReference>
<keyword evidence="4" id="KW-1185">Reference proteome</keyword>
<accession>A0ABW1GTK1</accession>
<dbReference type="Gene3D" id="1.10.1660.10">
    <property type="match status" value="1"/>
</dbReference>
<evidence type="ECO:0000256" key="1">
    <source>
        <dbReference type="ARBA" id="ARBA00023125"/>
    </source>
</evidence>
<reference evidence="4" key="1">
    <citation type="journal article" date="2019" name="Int. J. Syst. Evol. Microbiol.">
        <title>The Global Catalogue of Microorganisms (GCM) 10K type strain sequencing project: providing services to taxonomists for standard genome sequencing and annotation.</title>
        <authorList>
            <consortium name="The Broad Institute Genomics Platform"/>
            <consortium name="The Broad Institute Genome Sequencing Center for Infectious Disease"/>
            <person name="Wu L."/>
            <person name="Ma J."/>
        </authorList>
    </citation>
    <scope>NUCLEOTIDE SEQUENCE [LARGE SCALE GENOMIC DNA]</scope>
    <source>
        <strain evidence="4">JCM 4147</strain>
    </source>
</reference>
<dbReference type="SMART" id="SM00422">
    <property type="entry name" value="HTH_MERR"/>
    <property type="match status" value="1"/>
</dbReference>